<protein>
    <recommendedName>
        <fullName evidence="1">UPF0336 protein D3250_05840</fullName>
    </recommendedName>
</protein>
<dbReference type="InterPro" id="IPR029069">
    <property type="entry name" value="HotDog_dom_sf"/>
</dbReference>
<dbReference type="PIRSF" id="PIRSF018072">
    <property type="entry name" value="UCP018072"/>
    <property type="match status" value="1"/>
</dbReference>
<accession>A0A3A4G0S0</accession>
<evidence type="ECO:0000313" key="3">
    <source>
        <dbReference type="EMBL" id="RJN31659.1"/>
    </source>
</evidence>
<feature type="domain" description="FAS1-like dehydratase" evidence="2">
    <location>
        <begin position="9"/>
        <end position="130"/>
    </location>
</feature>
<name>A0A3A4G0S0_9MICC</name>
<dbReference type="InterPro" id="IPR039569">
    <property type="entry name" value="FAS1-like_DH_region"/>
</dbReference>
<dbReference type="Gene3D" id="3.10.129.10">
    <property type="entry name" value="Hotdog Thioesterase"/>
    <property type="match status" value="1"/>
</dbReference>
<keyword evidence="4" id="KW-1185">Reference proteome</keyword>
<comment type="similarity">
    <text evidence="1">Belongs to the UPF0336 family.</text>
</comment>
<dbReference type="RefSeq" id="WP_119902446.1">
    <property type="nucleotide sequence ID" value="NZ_QYZP01000002.1"/>
</dbReference>
<dbReference type="InterPro" id="IPR016709">
    <property type="entry name" value="HadA-like"/>
</dbReference>
<dbReference type="AlphaFoldDB" id="A0A3A4G0S0"/>
<dbReference type="HAMAP" id="MF_00799">
    <property type="entry name" value="UPF0336"/>
    <property type="match status" value="1"/>
</dbReference>
<dbReference type="Proteomes" id="UP000266615">
    <property type="component" value="Unassembled WGS sequence"/>
</dbReference>
<organism evidence="3 4">
    <name type="scientific">Nesterenkonia natronophila</name>
    <dbReference type="NCBI Taxonomy" id="2174932"/>
    <lineage>
        <taxon>Bacteria</taxon>
        <taxon>Bacillati</taxon>
        <taxon>Actinomycetota</taxon>
        <taxon>Actinomycetes</taxon>
        <taxon>Micrococcales</taxon>
        <taxon>Micrococcaceae</taxon>
        <taxon>Nesterenkonia</taxon>
    </lineage>
</organism>
<reference evidence="3 4" key="1">
    <citation type="submission" date="2018-09" db="EMBL/GenBank/DDBJ databases">
        <title>Nesterenkonia natronophila sp. nov., an alkaliphilic actinobacteriume isolated from a soda lake, and emended description of the genus Nesterenkonia.</title>
        <authorList>
            <person name="Menes R.J."/>
            <person name="Iriarte A."/>
        </authorList>
    </citation>
    <scope>NUCLEOTIDE SEQUENCE [LARGE SCALE GENOMIC DNA]</scope>
    <source>
        <strain evidence="3 4">M8</strain>
    </source>
</reference>
<comment type="caution">
    <text evidence="3">The sequence shown here is derived from an EMBL/GenBank/DDBJ whole genome shotgun (WGS) entry which is preliminary data.</text>
</comment>
<evidence type="ECO:0000256" key="1">
    <source>
        <dbReference type="HAMAP-Rule" id="MF_00799"/>
    </source>
</evidence>
<dbReference type="CDD" id="cd03441">
    <property type="entry name" value="R_hydratase_like"/>
    <property type="match status" value="1"/>
</dbReference>
<dbReference type="EMBL" id="QYZP01000002">
    <property type="protein sequence ID" value="RJN31659.1"/>
    <property type="molecule type" value="Genomic_DNA"/>
</dbReference>
<dbReference type="Pfam" id="PF13452">
    <property type="entry name" value="FAS1_DH_region"/>
    <property type="match status" value="1"/>
</dbReference>
<gene>
    <name evidence="3" type="ORF">D3250_05840</name>
</gene>
<dbReference type="SUPFAM" id="SSF54637">
    <property type="entry name" value="Thioesterase/thiol ester dehydrase-isomerase"/>
    <property type="match status" value="1"/>
</dbReference>
<evidence type="ECO:0000313" key="4">
    <source>
        <dbReference type="Proteomes" id="UP000266615"/>
    </source>
</evidence>
<proteinExistence type="inferred from homology"/>
<evidence type="ECO:0000259" key="2">
    <source>
        <dbReference type="Pfam" id="PF13452"/>
    </source>
</evidence>
<sequence>MSINTAREGHTYPAITYQVGREGLREFARAVKAQHPAHFELEAAAELGYEDLIAPPTFGVVVSQRAEAAIIADPEVGIDFSRVVHADERFVHHRPITAGETLTAATTLQRIRTMGSGAMVTTVTEITHDDAPRTTVTSTLLVRTEEADA</sequence>
<dbReference type="OrthoDB" id="5415111at2"/>